<name>A0A6C0HH10_9ZZZZ</name>
<sequence>MVFIKVYPSIVNAAGLEYPFGDETGTPQFYTVRDVLKKHLGKDIYVYYNYDDFTFEIVYDEDATDQGCDISYDFVEGIESICELFPNTHYGGRYNGFKLQFKIVHITLH</sequence>
<proteinExistence type="predicted"/>
<reference evidence="1" key="1">
    <citation type="journal article" date="2020" name="Nature">
        <title>Giant virus diversity and host interactions through global metagenomics.</title>
        <authorList>
            <person name="Schulz F."/>
            <person name="Roux S."/>
            <person name="Paez-Espino D."/>
            <person name="Jungbluth S."/>
            <person name="Walsh D.A."/>
            <person name="Denef V.J."/>
            <person name="McMahon K.D."/>
            <person name="Konstantinidis K.T."/>
            <person name="Eloe-Fadrosh E.A."/>
            <person name="Kyrpides N.C."/>
            <person name="Woyke T."/>
        </authorList>
    </citation>
    <scope>NUCLEOTIDE SEQUENCE</scope>
    <source>
        <strain evidence="1">GVMAG-M-3300023184-101</strain>
    </source>
</reference>
<dbReference type="EMBL" id="MN739949">
    <property type="protein sequence ID" value="QHT79396.1"/>
    <property type="molecule type" value="Genomic_DNA"/>
</dbReference>
<dbReference type="AlphaFoldDB" id="A0A6C0HH10"/>
<evidence type="ECO:0000313" key="1">
    <source>
        <dbReference type="EMBL" id="QHT79396.1"/>
    </source>
</evidence>
<accession>A0A6C0HH10</accession>
<protein>
    <submittedName>
        <fullName evidence="1">Uncharacterized protein</fullName>
    </submittedName>
</protein>
<organism evidence="1">
    <name type="scientific">viral metagenome</name>
    <dbReference type="NCBI Taxonomy" id="1070528"/>
    <lineage>
        <taxon>unclassified sequences</taxon>
        <taxon>metagenomes</taxon>
        <taxon>organismal metagenomes</taxon>
    </lineage>
</organism>